<reference evidence="2" key="1">
    <citation type="submission" date="2025-08" db="UniProtKB">
        <authorList>
            <consortium name="RefSeq"/>
        </authorList>
    </citation>
    <scope>IDENTIFICATION</scope>
</reference>
<keyword evidence="1" id="KW-1185">Reference proteome</keyword>
<evidence type="ECO:0000313" key="2">
    <source>
        <dbReference type="RefSeq" id="XP_042638897.1"/>
    </source>
</evidence>
<dbReference type="RefSeq" id="XP_042638897.1">
    <property type="nucleotide sequence ID" value="XM_042782963.1"/>
</dbReference>
<gene>
    <name evidence="2" type="primary">ZSCAN5B</name>
</gene>
<accession>A0AC54ZB98</accession>
<name>A0AC54ZB98_ORYAF</name>
<evidence type="ECO:0000313" key="1">
    <source>
        <dbReference type="Proteomes" id="UP000694850"/>
    </source>
</evidence>
<dbReference type="Proteomes" id="UP000694850">
    <property type="component" value="Unplaced"/>
</dbReference>
<organism evidence="1 2">
    <name type="scientific">Orycteropus afer afer</name>
    <dbReference type="NCBI Taxonomy" id="1230840"/>
    <lineage>
        <taxon>Eukaryota</taxon>
        <taxon>Metazoa</taxon>
        <taxon>Chordata</taxon>
        <taxon>Craniata</taxon>
        <taxon>Vertebrata</taxon>
        <taxon>Euteleostomi</taxon>
        <taxon>Mammalia</taxon>
        <taxon>Eutheria</taxon>
        <taxon>Afrotheria</taxon>
        <taxon>Tubulidentata</taxon>
        <taxon>Orycteropodidae</taxon>
        <taxon>Orycteropus</taxon>
    </lineage>
</organism>
<sequence>MASGLTSSGLHETRGDNPRIELPQFVYSQGTGLGEKDCNPETWHVNFRAFMGSEEADPIRDLKRLHELCCLWLRPDLHTKEQILDKLVLEQFMISMPLHLQVLVKESGVENCQDLEKMLRDNRRPKTWSIVCLQGQEFLLKNPDVEMAKSEVNDMDDFDIHQRTHTGERPFKCSSCGKGFMQLSDVRVHQRIHTGEKPFKCEFCHKGFTHESTLHGHKRIHTQEKPFHCIECGKCFNHKGNLSVHQRIHTGTKPYTCLECGHAFRQLGTFKRHKKIHLKMTSY</sequence>
<proteinExistence type="predicted"/>
<protein>
    <submittedName>
        <fullName evidence="2">Zinc finger and SCAN domain-containing protein 5B</fullName>
    </submittedName>
</protein>